<dbReference type="OMA" id="CERCEFE"/>
<evidence type="ECO:0000259" key="1">
    <source>
        <dbReference type="PROSITE" id="PS50280"/>
    </source>
</evidence>
<organism evidence="2 3">
    <name type="scientific">Ceratopteris richardii</name>
    <name type="common">Triangle waterfern</name>
    <dbReference type="NCBI Taxonomy" id="49495"/>
    <lineage>
        <taxon>Eukaryota</taxon>
        <taxon>Viridiplantae</taxon>
        <taxon>Streptophyta</taxon>
        <taxon>Embryophyta</taxon>
        <taxon>Tracheophyta</taxon>
        <taxon>Polypodiopsida</taxon>
        <taxon>Polypodiidae</taxon>
        <taxon>Polypodiales</taxon>
        <taxon>Pteridineae</taxon>
        <taxon>Pteridaceae</taxon>
        <taxon>Parkerioideae</taxon>
        <taxon>Ceratopteris</taxon>
    </lineage>
</organism>
<dbReference type="Proteomes" id="UP000825935">
    <property type="component" value="Chromosome 39"/>
</dbReference>
<dbReference type="OrthoDB" id="438641at2759"/>
<dbReference type="PANTHER" id="PTHR47643">
    <property type="entry name" value="TPR DOMAIN PROTEIN (AFU_ORTHOLOGUE AFUA_5G12710)"/>
    <property type="match status" value="1"/>
</dbReference>
<dbReference type="Pfam" id="PF00856">
    <property type="entry name" value="SET"/>
    <property type="match status" value="1"/>
</dbReference>
<dbReference type="CDD" id="cd20071">
    <property type="entry name" value="SET_SMYD"/>
    <property type="match status" value="1"/>
</dbReference>
<dbReference type="EMBL" id="CM035444">
    <property type="protein sequence ID" value="KAH7276685.1"/>
    <property type="molecule type" value="Genomic_DNA"/>
</dbReference>
<sequence>MISGRKLVLQRMQQVLRRSSLLLGTWGPVNAEFVNPCSSICSSRFPFFALGTSLHHERAHHSRSLQSIFDFVDLSEYFITGSDYRRAPKFQNYIGPVRIDRTPDGRGRGLYVSQDVEAGDILIINNAFAASYNDIHNSQMHERIAAILKDSPRALRQFYSLAADTQQEKLAVPEVELFDDSIPYHGDDSSTPGLSESKIRKIIQVNSFSGKLTLPGHQEAGRINGLWLLPSFINHSCCPTASRLLVGETMLFMAAQNMKANDELTICYTDCMAPLRKREEVLGITCCGFRCRCERCEFEQSIQKEVEDISERYQALYDKAVEEVTAVATRRDKGPYPACRELAVLFVKLRTKLDSMKELTKLQKHWILGGYSCAFLGNWLTTGYMSDFGPPCRHLDSTAIGLVEAMKVTVPGMQRTLSFSVLLATAVKESAERLRLVELALNECVKLYGKQRPDVLRKLAQDSVQYVPFL</sequence>
<evidence type="ECO:0000313" key="2">
    <source>
        <dbReference type="EMBL" id="KAH7276685.1"/>
    </source>
</evidence>
<feature type="domain" description="SET" evidence="1">
    <location>
        <begin position="95"/>
        <end position="269"/>
    </location>
</feature>
<protein>
    <recommendedName>
        <fullName evidence="1">SET domain-containing protein</fullName>
    </recommendedName>
</protein>
<accession>A0A8T2PZ35</accession>
<dbReference type="PROSITE" id="PS50280">
    <property type="entry name" value="SET"/>
    <property type="match status" value="1"/>
</dbReference>
<name>A0A8T2PZ35_CERRI</name>
<reference evidence="2" key="1">
    <citation type="submission" date="2021-08" db="EMBL/GenBank/DDBJ databases">
        <title>WGS assembly of Ceratopteris richardii.</title>
        <authorList>
            <person name="Marchant D.B."/>
            <person name="Chen G."/>
            <person name="Jenkins J."/>
            <person name="Shu S."/>
            <person name="Leebens-Mack J."/>
            <person name="Grimwood J."/>
            <person name="Schmutz J."/>
            <person name="Soltis P."/>
            <person name="Soltis D."/>
            <person name="Chen Z.-H."/>
        </authorList>
    </citation>
    <scope>NUCLEOTIDE SEQUENCE</scope>
    <source>
        <strain evidence="2">Whitten #5841</strain>
        <tissue evidence="2">Leaf</tissue>
    </source>
</reference>
<comment type="caution">
    <text evidence="2">The sequence shown here is derived from an EMBL/GenBank/DDBJ whole genome shotgun (WGS) entry which is preliminary data.</text>
</comment>
<dbReference type="SUPFAM" id="SSF82199">
    <property type="entry name" value="SET domain"/>
    <property type="match status" value="1"/>
</dbReference>
<dbReference type="InterPro" id="IPR001214">
    <property type="entry name" value="SET_dom"/>
</dbReference>
<dbReference type="AlphaFoldDB" id="A0A8T2PZ35"/>
<dbReference type="PANTHER" id="PTHR47643:SF2">
    <property type="entry name" value="TPR DOMAIN PROTEIN (AFU_ORTHOLOGUE AFUA_5G12710)"/>
    <property type="match status" value="1"/>
</dbReference>
<keyword evidence="3" id="KW-1185">Reference proteome</keyword>
<gene>
    <name evidence="2" type="ORF">KP509_39G017700</name>
</gene>
<dbReference type="InterPro" id="IPR053209">
    <property type="entry name" value="Gramillin-biosynth_MTr"/>
</dbReference>
<dbReference type="InterPro" id="IPR046341">
    <property type="entry name" value="SET_dom_sf"/>
</dbReference>
<dbReference type="Gene3D" id="2.170.270.10">
    <property type="entry name" value="SET domain"/>
    <property type="match status" value="1"/>
</dbReference>
<proteinExistence type="predicted"/>
<evidence type="ECO:0000313" key="3">
    <source>
        <dbReference type="Proteomes" id="UP000825935"/>
    </source>
</evidence>